<dbReference type="Pfam" id="PF07238">
    <property type="entry name" value="PilZ"/>
    <property type="match status" value="1"/>
</dbReference>
<dbReference type="AlphaFoldDB" id="A0A2H0LYW8"/>
<dbReference type="InterPro" id="IPR009875">
    <property type="entry name" value="PilZ_domain"/>
</dbReference>
<proteinExistence type="predicted"/>
<sequence length="110" mass="12689">MSGQDNKNNDDKRRYSRYDITIPVDCSGMHFLQSRKSRNISLGGIFIDTNMPEQPGTTIEMVFLFKEDWGRVKLKGRVVWAGDGGMGVEFIDPPADFIARIKELYKKWQE</sequence>
<dbReference type="Gene3D" id="2.40.10.220">
    <property type="entry name" value="predicted glycosyltransferase like domains"/>
    <property type="match status" value="1"/>
</dbReference>
<evidence type="ECO:0000259" key="1">
    <source>
        <dbReference type="Pfam" id="PF07238"/>
    </source>
</evidence>
<dbReference type="GO" id="GO:0035438">
    <property type="term" value="F:cyclic-di-GMP binding"/>
    <property type="evidence" value="ECO:0007669"/>
    <property type="project" value="InterPro"/>
</dbReference>
<evidence type="ECO:0000313" key="2">
    <source>
        <dbReference type="EMBL" id="PIQ89588.1"/>
    </source>
</evidence>
<dbReference type="EMBL" id="PCWA01000032">
    <property type="protein sequence ID" value="PIQ89588.1"/>
    <property type="molecule type" value="Genomic_DNA"/>
</dbReference>
<dbReference type="Proteomes" id="UP000229641">
    <property type="component" value="Unassembled WGS sequence"/>
</dbReference>
<feature type="domain" description="PilZ" evidence="1">
    <location>
        <begin position="11"/>
        <end position="104"/>
    </location>
</feature>
<accession>A0A2H0LYW8</accession>
<gene>
    <name evidence="2" type="ORF">COV72_02295</name>
</gene>
<organism evidence="2 3">
    <name type="scientific">Candidatus Ghiorseimicrobium undicola</name>
    <dbReference type="NCBI Taxonomy" id="1974746"/>
    <lineage>
        <taxon>Bacteria</taxon>
        <taxon>Pseudomonadati</taxon>
        <taxon>Candidatus Omnitrophota</taxon>
        <taxon>Candidatus Ghiorseimicrobium</taxon>
    </lineage>
</organism>
<evidence type="ECO:0000313" key="3">
    <source>
        <dbReference type="Proteomes" id="UP000229641"/>
    </source>
</evidence>
<name>A0A2H0LYW8_9BACT</name>
<protein>
    <recommendedName>
        <fullName evidence="1">PilZ domain-containing protein</fullName>
    </recommendedName>
</protein>
<dbReference type="SUPFAM" id="SSF141371">
    <property type="entry name" value="PilZ domain-like"/>
    <property type="match status" value="1"/>
</dbReference>
<reference evidence="2 3" key="1">
    <citation type="submission" date="2017-09" db="EMBL/GenBank/DDBJ databases">
        <title>Depth-based differentiation of microbial function through sediment-hosted aquifers and enrichment of novel symbionts in the deep terrestrial subsurface.</title>
        <authorList>
            <person name="Probst A.J."/>
            <person name="Ladd B."/>
            <person name="Jarett J.K."/>
            <person name="Geller-Mcgrath D.E."/>
            <person name="Sieber C.M."/>
            <person name="Emerson J.B."/>
            <person name="Anantharaman K."/>
            <person name="Thomas B.C."/>
            <person name="Malmstrom R."/>
            <person name="Stieglmeier M."/>
            <person name="Klingl A."/>
            <person name="Woyke T."/>
            <person name="Ryan C.M."/>
            <person name="Banfield J.F."/>
        </authorList>
    </citation>
    <scope>NUCLEOTIDE SEQUENCE [LARGE SCALE GENOMIC DNA]</scope>
    <source>
        <strain evidence="2">CG11_big_fil_rev_8_21_14_0_20_42_13</strain>
    </source>
</reference>
<comment type="caution">
    <text evidence="2">The sequence shown here is derived from an EMBL/GenBank/DDBJ whole genome shotgun (WGS) entry which is preliminary data.</text>
</comment>